<evidence type="ECO:0000256" key="1">
    <source>
        <dbReference type="SAM" id="MobiDB-lite"/>
    </source>
</evidence>
<dbReference type="AlphaFoldDB" id="A0AAQ3WPX0"/>
<accession>A0AAQ3WPX0</accession>
<gene>
    <name evidence="2" type="ORF">U9M48_018575</name>
</gene>
<organism evidence="2 3">
    <name type="scientific">Paspalum notatum var. saurae</name>
    <dbReference type="NCBI Taxonomy" id="547442"/>
    <lineage>
        <taxon>Eukaryota</taxon>
        <taxon>Viridiplantae</taxon>
        <taxon>Streptophyta</taxon>
        <taxon>Embryophyta</taxon>
        <taxon>Tracheophyta</taxon>
        <taxon>Spermatophyta</taxon>
        <taxon>Magnoliopsida</taxon>
        <taxon>Liliopsida</taxon>
        <taxon>Poales</taxon>
        <taxon>Poaceae</taxon>
        <taxon>PACMAD clade</taxon>
        <taxon>Panicoideae</taxon>
        <taxon>Andropogonodae</taxon>
        <taxon>Paspaleae</taxon>
        <taxon>Paspalinae</taxon>
        <taxon>Paspalum</taxon>
    </lineage>
</organism>
<proteinExistence type="predicted"/>
<name>A0AAQ3WPX0_PASNO</name>
<reference evidence="2 3" key="1">
    <citation type="submission" date="2024-02" db="EMBL/GenBank/DDBJ databases">
        <title>High-quality chromosome-scale genome assembly of Pensacola bahiagrass (Paspalum notatum Flugge var. saurae).</title>
        <authorList>
            <person name="Vega J.M."/>
            <person name="Podio M."/>
            <person name="Orjuela J."/>
            <person name="Siena L.A."/>
            <person name="Pessino S.C."/>
            <person name="Combes M.C."/>
            <person name="Mariac C."/>
            <person name="Albertini E."/>
            <person name="Pupilli F."/>
            <person name="Ortiz J.P.A."/>
            <person name="Leblanc O."/>
        </authorList>
    </citation>
    <scope>NUCLEOTIDE SEQUENCE [LARGE SCALE GENOMIC DNA]</scope>
    <source>
        <strain evidence="2">R1</strain>
        <tissue evidence="2">Leaf</tissue>
    </source>
</reference>
<dbReference type="EMBL" id="CP144748">
    <property type="protein sequence ID" value="WVZ69852.1"/>
    <property type="molecule type" value="Genomic_DNA"/>
</dbReference>
<evidence type="ECO:0000313" key="3">
    <source>
        <dbReference type="Proteomes" id="UP001341281"/>
    </source>
</evidence>
<protein>
    <submittedName>
        <fullName evidence="2">Uncharacterized protein</fullName>
    </submittedName>
</protein>
<keyword evidence="3" id="KW-1185">Reference proteome</keyword>
<feature type="region of interest" description="Disordered" evidence="1">
    <location>
        <begin position="21"/>
        <end position="56"/>
    </location>
</feature>
<dbReference type="Proteomes" id="UP001341281">
    <property type="component" value="Chromosome 04"/>
</dbReference>
<evidence type="ECO:0000313" key="2">
    <source>
        <dbReference type="EMBL" id="WVZ69852.1"/>
    </source>
</evidence>
<sequence length="165" mass="18355">MFETSSIQIILPDRDVSRHGKTPTGLYWNPDWRSGGAQGTTQSPPHPVQEGQPAGEELRDTAPAALVLLTPISTIHFLPHPYPLILCRKGSRLDLIILCPSATSLSLTNSVKTTKAVNMQNLSRSILGLHHRVNFVPRCLWPRGLLHKNASRMDCFYSKGPTRKR</sequence>